<reference evidence="10" key="2">
    <citation type="submission" date="2022-10" db="EMBL/GenBank/DDBJ databases">
        <authorList>
            <consortium name="ENA_rothamsted_submissions"/>
            <consortium name="culmorum"/>
            <person name="King R."/>
        </authorList>
    </citation>
    <scope>NUCLEOTIDE SEQUENCE</scope>
</reference>
<organism evidence="10 12">
    <name type="scientific">Diatraea saccharalis</name>
    <name type="common">sugarcane borer</name>
    <dbReference type="NCBI Taxonomy" id="40085"/>
    <lineage>
        <taxon>Eukaryota</taxon>
        <taxon>Metazoa</taxon>
        <taxon>Ecdysozoa</taxon>
        <taxon>Arthropoda</taxon>
        <taxon>Hexapoda</taxon>
        <taxon>Insecta</taxon>
        <taxon>Pterygota</taxon>
        <taxon>Neoptera</taxon>
        <taxon>Endopterygota</taxon>
        <taxon>Lepidoptera</taxon>
        <taxon>Glossata</taxon>
        <taxon>Ditrysia</taxon>
        <taxon>Pyraloidea</taxon>
        <taxon>Crambidae</taxon>
        <taxon>Crambinae</taxon>
        <taxon>Diatraea</taxon>
    </lineage>
</organism>
<evidence type="ECO:0000313" key="10">
    <source>
        <dbReference type="EMBL" id="CAG9787018.1"/>
    </source>
</evidence>
<evidence type="ECO:0000256" key="1">
    <source>
        <dbReference type="ARBA" id="ARBA00000983"/>
    </source>
</evidence>
<dbReference type="SMART" id="SM00990">
    <property type="entry name" value="VRR_NUC"/>
    <property type="match status" value="1"/>
</dbReference>
<accession>A0A9N9QZW5</accession>
<keyword evidence="5 8" id="KW-0378">Hydrolase</keyword>
<dbReference type="Proteomes" id="UP001153714">
    <property type="component" value="Chromosome 17"/>
</dbReference>
<evidence type="ECO:0000313" key="12">
    <source>
        <dbReference type="Proteomes" id="UP001153714"/>
    </source>
</evidence>
<dbReference type="GO" id="GO:0017108">
    <property type="term" value="F:5'-flap endonuclease activity"/>
    <property type="evidence" value="ECO:0007669"/>
    <property type="project" value="TreeGrafter"/>
</dbReference>
<evidence type="ECO:0000256" key="4">
    <source>
        <dbReference type="ARBA" id="ARBA00022723"/>
    </source>
</evidence>
<proteinExistence type="inferred from homology"/>
<evidence type="ECO:0000256" key="3">
    <source>
        <dbReference type="ARBA" id="ARBA00022722"/>
    </source>
</evidence>
<comment type="similarity">
    <text evidence="2 8">Belongs to the FAN1 family.</text>
</comment>
<dbReference type="EMBL" id="OU893348">
    <property type="protein sequence ID" value="CAG9787018.1"/>
    <property type="molecule type" value="Genomic_DNA"/>
</dbReference>
<dbReference type="EMBL" id="OU893339">
    <property type="protein sequence ID" value="CAG9795693.1"/>
    <property type="molecule type" value="Genomic_DNA"/>
</dbReference>
<evidence type="ECO:0000313" key="11">
    <source>
        <dbReference type="EMBL" id="CAG9795693.1"/>
    </source>
</evidence>
<keyword evidence="8" id="KW-0227">DNA damage</keyword>
<evidence type="ECO:0000256" key="2">
    <source>
        <dbReference type="ARBA" id="ARBA00005533"/>
    </source>
</evidence>
<dbReference type="GO" id="GO:0036297">
    <property type="term" value="P:interstrand cross-link repair"/>
    <property type="evidence" value="ECO:0007669"/>
    <property type="project" value="InterPro"/>
</dbReference>
<name>A0A9N9QZW5_9NEOP</name>
<comment type="function">
    <text evidence="8">Nuclease required for the repair of DNA interstrand cross-links (ICL). Acts as a 5'-3' exonuclease that anchors at a cut end of DNA and cleaves DNA successively at every third nucleotide, allowing to excise an ICL from one strand through flanking incisions.</text>
</comment>
<dbReference type="GO" id="GO:0070336">
    <property type="term" value="F:flap-structured DNA binding"/>
    <property type="evidence" value="ECO:0007669"/>
    <property type="project" value="TreeGrafter"/>
</dbReference>
<dbReference type="AlphaFoldDB" id="A0A9N9QZW5"/>
<evidence type="ECO:0000256" key="6">
    <source>
        <dbReference type="ARBA" id="ARBA00022842"/>
    </source>
</evidence>
<comment type="catalytic activity">
    <reaction evidence="1 8">
        <text>Hydrolytically removes 5'-nucleotides successively from the 3'-hydroxy termini of 3'-hydroxy-terminated oligonucleotides.</text>
        <dbReference type="EC" id="3.1.4.1"/>
    </reaction>
</comment>
<dbReference type="Proteomes" id="UP001153714">
    <property type="component" value="Chromosome 8"/>
</dbReference>
<sequence>MDIEDILNLMQEIWASRPEGEQSGLSRDSVQWSDLCDVSRCLGARSLSALCRRFAQDYRYTTAGFPDLTLWNIRFVEVKSDTDKPSLKQIQWMHYLQQNGIDTEFCYVGVHTMRKKARAQ</sequence>
<keyword evidence="3 8" id="KW-0540">Nuclease</keyword>
<keyword evidence="7 8" id="KW-0464">Manganese</keyword>
<dbReference type="EC" id="3.1.4.1" evidence="8"/>
<evidence type="ECO:0000259" key="9">
    <source>
        <dbReference type="SMART" id="SM00990"/>
    </source>
</evidence>
<evidence type="ECO:0000256" key="7">
    <source>
        <dbReference type="ARBA" id="ARBA00023211"/>
    </source>
</evidence>
<dbReference type="GO" id="GO:0008409">
    <property type="term" value="F:5'-3' exonuclease activity"/>
    <property type="evidence" value="ECO:0007669"/>
    <property type="project" value="TreeGrafter"/>
</dbReference>
<dbReference type="InterPro" id="IPR033315">
    <property type="entry name" value="Fan1-like"/>
</dbReference>
<dbReference type="PANTHER" id="PTHR15749:SF4">
    <property type="entry name" value="FANCONI-ASSOCIATED NUCLEASE 1"/>
    <property type="match status" value="1"/>
</dbReference>
<keyword evidence="8" id="KW-0234">DNA repair</keyword>
<dbReference type="Pfam" id="PF08774">
    <property type="entry name" value="VRR_NUC"/>
    <property type="match status" value="1"/>
</dbReference>
<gene>
    <name evidence="11" type="ORF">DIATSA_LOCUS12933</name>
    <name evidence="10" type="ORF">DIATSA_LOCUS4929</name>
</gene>
<keyword evidence="12" id="KW-1185">Reference proteome</keyword>
<comment type="cofactor">
    <cofactor evidence="8">
        <name>Mg(2+)</name>
        <dbReference type="ChEBI" id="CHEBI:18420"/>
    </cofactor>
    <cofactor evidence="8">
        <name>Mn(2+)</name>
        <dbReference type="ChEBI" id="CHEBI:29035"/>
    </cofactor>
</comment>
<keyword evidence="4 8" id="KW-0479">Metal-binding</keyword>
<dbReference type="Gene3D" id="3.40.1350.10">
    <property type="match status" value="1"/>
</dbReference>
<dbReference type="InterPro" id="IPR014883">
    <property type="entry name" value="VRR_NUC"/>
</dbReference>
<dbReference type="GO" id="GO:0046872">
    <property type="term" value="F:metal ion binding"/>
    <property type="evidence" value="ECO:0007669"/>
    <property type="project" value="UniProtKB-KW"/>
</dbReference>
<keyword evidence="6 8" id="KW-0460">Magnesium</keyword>
<dbReference type="GO" id="GO:0004528">
    <property type="term" value="F:phosphodiesterase I activity"/>
    <property type="evidence" value="ECO:0007669"/>
    <property type="project" value="UniProtKB-EC"/>
</dbReference>
<keyword evidence="8" id="KW-0539">Nucleus</keyword>
<protein>
    <recommendedName>
        <fullName evidence="8">Fanconi-associated nuclease</fullName>
        <ecNumber evidence="8">3.1.4.1</ecNumber>
    </recommendedName>
</protein>
<evidence type="ECO:0000256" key="8">
    <source>
        <dbReference type="RuleBase" id="RU365033"/>
    </source>
</evidence>
<dbReference type="GO" id="GO:0005634">
    <property type="term" value="C:nucleus"/>
    <property type="evidence" value="ECO:0007669"/>
    <property type="project" value="UniProtKB-SubCell"/>
</dbReference>
<dbReference type="InterPro" id="IPR011856">
    <property type="entry name" value="tRNA_endonuc-like_dom_sf"/>
</dbReference>
<dbReference type="OrthoDB" id="76364at2759"/>
<dbReference type="PANTHER" id="PTHR15749">
    <property type="entry name" value="FANCONI-ASSOCIATED NUCLEASE 1"/>
    <property type="match status" value="1"/>
</dbReference>
<comment type="subcellular location">
    <subcellularLocation>
        <location evidence="8">Nucleus</location>
    </subcellularLocation>
</comment>
<reference evidence="10" key="1">
    <citation type="submission" date="2021-12" db="EMBL/GenBank/DDBJ databases">
        <authorList>
            <person name="King R."/>
        </authorList>
    </citation>
    <scope>NUCLEOTIDE SEQUENCE</scope>
</reference>
<evidence type="ECO:0000256" key="5">
    <source>
        <dbReference type="ARBA" id="ARBA00022801"/>
    </source>
</evidence>
<feature type="domain" description="VRR-NUC" evidence="9">
    <location>
        <begin position="1"/>
        <end position="110"/>
    </location>
</feature>